<comment type="catalytic activity">
    <reaction evidence="1">
        <text>Hydrolyzes single-stranded DNA or mismatched double-stranded DNA and polynucleotides, releasing free uracil.</text>
        <dbReference type="EC" id="3.2.2.27"/>
    </reaction>
</comment>
<dbReference type="PATRIC" id="fig|1173022.3.peg.454"/>
<evidence type="ECO:0000313" key="14">
    <source>
        <dbReference type="Proteomes" id="UP000010472"/>
    </source>
</evidence>
<keyword evidence="8" id="KW-0378">Hydrolase</keyword>
<dbReference type="SMART" id="SM00986">
    <property type="entry name" value="UDG"/>
    <property type="match status" value="1"/>
</dbReference>
<dbReference type="STRING" id="1173022.Cri9333_0422"/>
<keyword evidence="5" id="KW-0004">4Fe-4S</keyword>
<reference evidence="13 14" key="1">
    <citation type="submission" date="2012-06" db="EMBL/GenBank/DDBJ databases">
        <title>Finished chromosome of genome of Crinalium epipsammum PCC 9333.</title>
        <authorList>
            <consortium name="US DOE Joint Genome Institute"/>
            <person name="Gugger M."/>
            <person name="Coursin T."/>
            <person name="Rippka R."/>
            <person name="Tandeau De Marsac N."/>
            <person name="Huntemann M."/>
            <person name="Wei C.-L."/>
            <person name="Han J."/>
            <person name="Detter J.C."/>
            <person name="Han C."/>
            <person name="Tapia R."/>
            <person name="Davenport K."/>
            <person name="Daligault H."/>
            <person name="Erkkila T."/>
            <person name="Gu W."/>
            <person name="Munk A.C.C."/>
            <person name="Teshima H."/>
            <person name="Xu Y."/>
            <person name="Chain P."/>
            <person name="Chen A."/>
            <person name="Krypides N."/>
            <person name="Mavromatis K."/>
            <person name="Markowitz V."/>
            <person name="Szeto E."/>
            <person name="Ivanova N."/>
            <person name="Mikhailova N."/>
            <person name="Ovchinnikova G."/>
            <person name="Pagani I."/>
            <person name="Pati A."/>
            <person name="Goodwin L."/>
            <person name="Peters L."/>
            <person name="Pitluck S."/>
            <person name="Woyke T."/>
            <person name="Kerfeld C."/>
        </authorList>
    </citation>
    <scope>NUCLEOTIDE SEQUENCE [LARGE SCALE GENOMIC DNA]</scope>
    <source>
        <strain evidence="13 14">PCC 9333</strain>
    </source>
</reference>
<dbReference type="PANTHER" id="PTHR33693:SF1">
    <property type="entry name" value="TYPE-4 URACIL-DNA GLYCOSYLASE"/>
    <property type="match status" value="1"/>
</dbReference>
<keyword evidence="14" id="KW-1185">Reference proteome</keyword>
<dbReference type="CDD" id="cd10030">
    <property type="entry name" value="UDG-F4_TTUDGA_SPO1dp_like"/>
    <property type="match status" value="1"/>
</dbReference>
<dbReference type="AlphaFoldDB" id="K9VTI9"/>
<evidence type="ECO:0000256" key="5">
    <source>
        <dbReference type="ARBA" id="ARBA00022485"/>
    </source>
</evidence>
<comment type="similarity">
    <text evidence="2">Belongs to the uracil-DNA glycosylase (UDG) superfamily. Type 4 (UDGa) family.</text>
</comment>
<sequence length="236" mass="26240">MDKTLFNLNDYKGAEAPKILSVESIPTSAKVPIPAGTYNSIKGIRQHCNNCQRCPLGETRTHAVVGRGNRHAPVMVIGEAPGAQEDETGKPFVGAAGKVLERMLKKANLSTGKDGDVYIANIIKCRPPDNRVPTNKEIAACKPYLLEQIRLIDPKIIVLIGATAVRGLLGNRGGITRIRGTWMKWNRRFYMPILHPAYLLRNHDYSKDGPWRLTERDLKVVRKASQQLARTIKPVD</sequence>
<dbReference type="KEGG" id="cep:Cri9333_0422"/>
<dbReference type="InterPro" id="IPR036895">
    <property type="entry name" value="Uracil-DNA_glycosylase-like_sf"/>
</dbReference>
<dbReference type="Proteomes" id="UP000010472">
    <property type="component" value="Chromosome"/>
</dbReference>
<evidence type="ECO:0000256" key="9">
    <source>
        <dbReference type="ARBA" id="ARBA00023004"/>
    </source>
</evidence>
<dbReference type="HOGENOM" id="CLU_044815_1_3_3"/>
<dbReference type="PANTHER" id="PTHR33693">
    <property type="entry name" value="TYPE-5 URACIL-DNA GLYCOSYLASE"/>
    <property type="match status" value="1"/>
</dbReference>
<keyword evidence="7" id="KW-0227">DNA damage</keyword>
<evidence type="ECO:0000259" key="12">
    <source>
        <dbReference type="SMART" id="SM00986"/>
    </source>
</evidence>
<evidence type="ECO:0000256" key="6">
    <source>
        <dbReference type="ARBA" id="ARBA00022723"/>
    </source>
</evidence>
<evidence type="ECO:0000256" key="2">
    <source>
        <dbReference type="ARBA" id="ARBA00006521"/>
    </source>
</evidence>
<keyword evidence="6" id="KW-0479">Metal-binding</keyword>
<organism evidence="13 14">
    <name type="scientific">Crinalium epipsammum PCC 9333</name>
    <dbReference type="NCBI Taxonomy" id="1173022"/>
    <lineage>
        <taxon>Bacteria</taxon>
        <taxon>Bacillati</taxon>
        <taxon>Cyanobacteriota</taxon>
        <taxon>Cyanophyceae</taxon>
        <taxon>Gomontiellales</taxon>
        <taxon>Gomontiellaceae</taxon>
        <taxon>Crinalium</taxon>
    </lineage>
</organism>
<evidence type="ECO:0000313" key="13">
    <source>
        <dbReference type="EMBL" id="AFZ11393.1"/>
    </source>
</evidence>
<dbReference type="OrthoDB" id="5290748at2"/>
<evidence type="ECO:0000256" key="3">
    <source>
        <dbReference type="ARBA" id="ARBA00012030"/>
    </source>
</evidence>
<feature type="domain" description="Uracil-DNA glycosylase-like" evidence="12">
    <location>
        <begin position="65"/>
        <end position="219"/>
    </location>
</feature>
<dbReference type="EC" id="3.2.2.27" evidence="3"/>
<dbReference type="InterPro" id="IPR005122">
    <property type="entry name" value="Uracil-DNA_glycosylase-like"/>
</dbReference>
<dbReference type="RefSeq" id="WP_015201534.1">
    <property type="nucleotide sequence ID" value="NC_019753.1"/>
</dbReference>
<evidence type="ECO:0000256" key="10">
    <source>
        <dbReference type="ARBA" id="ARBA00023014"/>
    </source>
</evidence>
<evidence type="ECO:0000256" key="1">
    <source>
        <dbReference type="ARBA" id="ARBA00001400"/>
    </source>
</evidence>
<dbReference type="InterPro" id="IPR005273">
    <property type="entry name" value="Ura-DNA_glyco_family4"/>
</dbReference>
<dbReference type="GO" id="GO:0051539">
    <property type="term" value="F:4 iron, 4 sulfur cluster binding"/>
    <property type="evidence" value="ECO:0007669"/>
    <property type="project" value="UniProtKB-KW"/>
</dbReference>
<dbReference type="EMBL" id="CP003620">
    <property type="protein sequence ID" value="AFZ11393.1"/>
    <property type="molecule type" value="Genomic_DNA"/>
</dbReference>
<evidence type="ECO:0000256" key="8">
    <source>
        <dbReference type="ARBA" id="ARBA00022801"/>
    </source>
</evidence>
<keyword evidence="9" id="KW-0408">Iron</keyword>
<dbReference type="Pfam" id="PF03167">
    <property type="entry name" value="UDG"/>
    <property type="match status" value="1"/>
</dbReference>
<keyword evidence="10" id="KW-0411">Iron-sulfur</keyword>
<dbReference type="GO" id="GO:0006281">
    <property type="term" value="P:DNA repair"/>
    <property type="evidence" value="ECO:0007669"/>
    <property type="project" value="UniProtKB-KW"/>
</dbReference>
<dbReference type="Gene3D" id="3.40.470.10">
    <property type="entry name" value="Uracil-DNA glycosylase-like domain"/>
    <property type="match status" value="1"/>
</dbReference>
<dbReference type="SMART" id="SM00987">
    <property type="entry name" value="UreE_C"/>
    <property type="match status" value="1"/>
</dbReference>
<dbReference type="InterPro" id="IPR051536">
    <property type="entry name" value="UDG_Type-4/5"/>
</dbReference>
<keyword evidence="11" id="KW-0234">DNA repair</keyword>
<name>K9VTI9_9CYAN</name>
<dbReference type="eggNOG" id="COG1573">
    <property type="taxonomic scope" value="Bacteria"/>
</dbReference>
<dbReference type="SUPFAM" id="SSF52141">
    <property type="entry name" value="Uracil-DNA glycosylase-like"/>
    <property type="match status" value="1"/>
</dbReference>
<evidence type="ECO:0000256" key="11">
    <source>
        <dbReference type="ARBA" id="ARBA00023204"/>
    </source>
</evidence>
<dbReference type="GO" id="GO:0046872">
    <property type="term" value="F:metal ion binding"/>
    <property type="evidence" value="ECO:0007669"/>
    <property type="project" value="UniProtKB-KW"/>
</dbReference>
<protein>
    <recommendedName>
        <fullName evidence="4">Type-4 uracil-DNA glycosylase</fullName>
        <ecNumber evidence="3">3.2.2.27</ecNumber>
    </recommendedName>
</protein>
<evidence type="ECO:0000256" key="7">
    <source>
        <dbReference type="ARBA" id="ARBA00022763"/>
    </source>
</evidence>
<accession>K9VTI9</accession>
<dbReference type="NCBIfam" id="TIGR00758">
    <property type="entry name" value="UDG_fam4"/>
    <property type="match status" value="1"/>
</dbReference>
<evidence type="ECO:0000256" key="4">
    <source>
        <dbReference type="ARBA" id="ARBA00019403"/>
    </source>
</evidence>
<dbReference type="GO" id="GO:0004844">
    <property type="term" value="F:uracil DNA N-glycosylase activity"/>
    <property type="evidence" value="ECO:0007669"/>
    <property type="project" value="UniProtKB-EC"/>
</dbReference>
<gene>
    <name evidence="13" type="ORF">Cri9333_0422</name>
</gene>
<proteinExistence type="inferred from homology"/>